<keyword evidence="2" id="KW-0472">Membrane</keyword>
<feature type="domain" description="DUF6249" evidence="3">
    <location>
        <begin position="19"/>
        <end position="121"/>
    </location>
</feature>
<organism evidence="4 5">
    <name type="scientific">Alicyclobacillus mengziensis</name>
    <dbReference type="NCBI Taxonomy" id="2931921"/>
    <lineage>
        <taxon>Bacteria</taxon>
        <taxon>Bacillati</taxon>
        <taxon>Bacillota</taxon>
        <taxon>Bacilli</taxon>
        <taxon>Bacillales</taxon>
        <taxon>Alicyclobacillaceae</taxon>
        <taxon>Alicyclobacillus</taxon>
    </lineage>
</organism>
<dbReference type="Pfam" id="PF19762">
    <property type="entry name" value="DUF6249"/>
    <property type="match status" value="1"/>
</dbReference>
<gene>
    <name evidence="4" type="ORF">JZ786_14990</name>
</gene>
<keyword evidence="2" id="KW-0812">Transmembrane</keyword>
<dbReference type="RefSeq" id="WP_206655215.1">
    <property type="nucleotide sequence ID" value="NZ_CP071182.1"/>
</dbReference>
<keyword evidence="2" id="KW-1133">Transmembrane helix</keyword>
<evidence type="ECO:0000259" key="3">
    <source>
        <dbReference type="Pfam" id="PF19762"/>
    </source>
</evidence>
<feature type="region of interest" description="Disordered" evidence="1">
    <location>
        <begin position="129"/>
        <end position="156"/>
    </location>
</feature>
<protein>
    <recommendedName>
        <fullName evidence="3">DUF6249 domain-containing protein</fullName>
    </recommendedName>
</protein>
<evidence type="ECO:0000256" key="1">
    <source>
        <dbReference type="SAM" id="MobiDB-lite"/>
    </source>
</evidence>
<feature type="transmembrane region" description="Helical" evidence="2">
    <location>
        <begin position="77"/>
        <end position="95"/>
    </location>
</feature>
<dbReference type="Proteomes" id="UP000663505">
    <property type="component" value="Chromosome"/>
</dbReference>
<dbReference type="AlphaFoldDB" id="A0A9X7Z4Y8"/>
<evidence type="ECO:0000313" key="4">
    <source>
        <dbReference type="EMBL" id="QSO45842.1"/>
    </source>
</evidence>
<dbReference type="KEGG" id="afx:JZ786_14990"/>
<feature type="transmembrane region" description="Helical" evidence="2">
    <location>
        <begin position="101"/>
        <end position="120"/>
    </location>
</feature>
<evidence type="ECO:0000256" key="2">
    <source>
        <dbReference type="SAM" id="Phobius"/>
    </source>
</evidence>
<dbReference type="EMBL" id="CP071182">
    <property type="protein sequence ID" value="QSO45842.1"/>
    <property type="molecule type" value="Genomic_DNA"/>
</dbReference>
<proteinExistence type="predicted"/>
<accession>A0A9X7Z4Y8</accession>
<evidence type="ECO:0000313" key="5">
    <source>
        <dbReference type="Proteomes" id="UP000663505"/>
    </source>
</evidence>
<feature type="transmembrane region" description="Helical" evidence="2">
    <location>
        <begin position="12"/>
        <end position="39"/>
    </location>
</feature>
<dbReference type="InterPro" id="IPR046216">
    <property type="entry name" value="DUF6249"/>
</dbReference>
<name>A0A9X7Z4Y8_9BACL</name>
<keyword evidence="5" id="KW-1185">Reference proteome</keyword>
<reference evidence="4 5" key="1">
    <citation type="submission" date="2021-02" db="EMBL/GenBank/DDBJ databases">
        <title>Alicyclobacillus curvatus sp. nov. and Alicyclobacillus mengziensis sp. nov., two acidophilic bacteria isolated from acid mine drainage.</title>
        <authorList>
            <person name="Huang Y."/>
        </authorList>
    </citation>
    <scope>NUCLEOTIDE SEQUENCE [LARGE SCALE GENOMIC DNA]</scope>
    <source>
        <strain evidence="4 5">S30H14</strain>
    </source>
</reference>
<sequence>MNVTPFSFEPFAWIPIVGILFPVFVLAVIFGFVALIRYLRYRERMMMIQKGIVPADFDRAWRADVRMQARSRRQPRGGIITSLVGLALLVGLWTLGTGPWLLGGLIPLAVGIGELLTWVITSPTQEALRETQARSKGREPGDIDDRFQPRNPDDEG</sequence>